<dbReference type="AlphaFoldDB" id="A0A117IC44"/>
<keyword evidence="1" id="KW-0812">Transmembrane</keyword>
<dbReference type="RefSeq" id="WP_062659638.1">
    <property type="nucleotide sequence ID" value="NZ_BCSY01000111.1"/>
</dbReference>
<dbReference type="EMBL" id="BCSY01000111">
    <property type="protein sequence ID" value="GAS98882.1"/>
    <property type="molecule type" value="Genomic_DNA"/>
</dbReference>
<dbReference type="GO" id="GO:0016746">
    <property type="term" value="F:acyltransferase activity"/>
    <property type="evidence" value="ECO:0007669"/>
    <property type="project" value="UniProtKB-KW"/>
</dbReference>
<feature type="transmembrane region" description="Helical" evidence="1">
    <location>
        <begin position="7"/>
        <end position="25"/>
    </location>
</feature>
<keyword evidence="1" id="KW-1133">Transmembrane helix</keyword>
<evidence type="ECO:0000256" key="1">
    <source>
        <dbReference type="SAM" id="Phobius"/>
    </source>
</evidence>
<keyword evidence="2" id="KW-0012">Acyltransferase</keyword>
<comment type="caution">
    <text evidence="2">The sequence shown here is derived from an EMBL/GenBank/DDBJ whole genome shotgun (WGS) entry which is preliminary data.</text>
</comment>
<protein>
    <submittedName>
        <fullName evidence="2">Putative hydrolase or acyltransferase of alpha/b eta superfamily</fullName>
    </submittedName>
</protein>
<accession>A0A117IC44</accession>
<dbReference type="GO" id="GO:0016787">
    <property type="term" value="F:hydrolase activity"/>
    <property type="evidence" value="ECO:0007669"/>
    <property type="project" value="UniProtKB-KW"/>
</dbReference>
<proteinExistence type="predicted"/>
<organism evidence="2 3">
    <name type="scientific">Mycolicibacterium canariasense</name>
    <name type="common">Mycobacterium canariasense</name>
    <dbReference type="NCBI Taxonomy" id="228230"/>
    <lineage>
        <taxon>Bacteria</taxon>
        <taxon>Bacillati</taxon>
        <taxon>Actinomycetota</taxon>
        <taxon>Actinomycetes</taxon>
        <taxon>Mycobacteriales</taxon>
        <taxon>Mycobacteriaceae</taxon>
        <taxon>Mycolicibacterium</taxon>
    </lineage>
</organism>
<gene>
    <name evidence="2" type="ORF">RMCC_5847</name>
</gene>
<reference evidence="3" key="1">
    <citation type="journal article" date="2016" name="Genome Announc.">
        <title>Draft Genome Sequences of Five Rapidly Growing Mycobacterium Species, M. thermoresistibile, M. fortuitum subsp. acetamidolyticum, M. canariasense, M. brisbanense, and M. novocastrense.</title>
        <authorList>
            <person name="Katahira K."/>
            <person name="Ogura Y."/>
            <person name="Gotoh Y."/>
            <person name="Hayashi T."/>
        </authorList>
    </citation>
    <scope>NUCLEOTIDE SEQUENCE [LARGE SCALE GENOMIC DNA]</scope>
    <source>
        <strain evidence="3">JCM15298</strain>
    </source>
</reference>
<reference evidence="3" key="2">
    <citation type="submission" date="2016-02" db="EMBL/GenBank/DDBJ databases">
        <title>Draft genome sequence of five rapidly growing Mycobacterium species.</title>
        <authorList>
            <person name="Katahira K."/>
            <person name="Gotou Y."/>
            <person name="Iida K."/>
            <person name="Ogura Y."/>
            <person name="Hayashi T."/>
        </authorList>
    </citation>
    <scope>NUCLEOTIDE SEQUENCE [LARGE SCALE GENOMIC DNA]</scope>
    <source>
        <strain evidence="3">JCM15298</strain>
    </source>
</reference>
<sequence length="129" mass="13294">MTKIREYAKAIAALLGAVATFLVSVNAPAEWSVYLGSVVAILTGVATFGVPNRPAPTGPPAPVDERVISDVQAAVQERDDRAASAAEADTALENILKGVNQAIGGTPIIGAPTAAALDLVEQFLKSTRR</sequence>
<dbReference type="STRING" id="228230.RMCC_5847"/>
<keyword evidence="1" id="KW-0472">Membrane</keyword>
<feature type="transmembrane region" description="Helical" evidence="1">
    <location>
        <begin position="31"/>
        <end position="50"/>
    </location>
</feature>
<keyword evidence="2" id="KW-0808">Transferase</keyword>
<keyword evidence="2" id="KW-0378">Hydrolase</keyword>
<evidence type="ECO:0000313" key="3">
    <source>
        <dbReference type="Proteomes" id="UP000069443"/>
    </source>
</evidence>
<name>A0A117IC44_MYCCR</name>
<dbReference type="Proteomes" id="UP000069443">
    <property type="component" value="Unassembled WGS sequence"/>
</dbReference>
<evidence type="ECO:0000313" key="2">
    <source>
        <dbReference type="EMBL" id="GAS98882.1"/>
    </source>
</evidence>
<keyword evidence="3" id="KW-1185">Reference proteome</keyword>